<dbReference type="GO" id="GO:0003677">
    <property type="term" value="F:DNA binding"/>
    <property type="evidence" value="ECO:0007669"/>
    <property type="project" value="InterPro"/>
</dbReference>
<accession>A6TQS4</accession>
<organism evidence="2 3">
    <name type="scientific">Alkaliphilus metalliredigens (strain QYMF)</name>
    <dbReference type="NCBI Taxonomy" id="293826"/>
    <lineage>
        <taxon>Bacteria</taxon>
        <taxon>Bacillati</taxon>
        <taxon>Bacillota</taxon>
        <taxon>Clostridia</taxon>
        <taxon>Peptostreptococcales</taxon>
        <taxon>Natronincolaceae</taxon>
        <taxon>Alkaliphilus</taxon>
    </lineage>
</organism>
<dbReference type="Proteomes" id="UP000001572">
    <property type="component" value="Chromosome"/>
</dbReference>
<dbReference type="Gene3D" id="1.10.260.40">
    <property type="entry name" value="lambda repressor-like DNA-binding domains"/>
    <property type="match status" value="1"/>
</dbReference>
<evidence type="ECO:0000313" key="3">
    <source>
        <dbReference type="Proteomes" id="UP000001572"/>
    </source>
</evidence>
<dbReference type="SUPFAM" id="SSF47413">
    <property type="entry name" value="lambda repressor-like DNA-binding domains"/>
    <property type="match status" value="1"/>
</dbReference>
<keyword evidence="3" id="KW-1185">Reference proteome</keyword>
<evidence type="ECO:0000259" key="1">
    <source>
        <dbReference type="PROSITE" id="PS50943"/>
    </source>
</evidence>
<reference evidence="3" key="1">
    <citation type="journal article" date="2016" name="Genome Announc.">
        <title>Complete genome sequence of Alkaliphilus metalliredigens strain QYMF, an alkaliphilic and metal-reducing bacterium isolated from borax-contaminated leachate ponds.</title>
        <authorList>
            <person name="Hwang C."/>
            <person name="Copeland A."/>
            <person name="Lucas S."/>
            <person name="Lapidus A."/>
            <person name="Barry K."/>
            <person name="Detter J.C."/>
            <person name="Glavina Del Rio T."/>
            <person name="Hammon N."/>
            <person name="Israni S."/>
            <person name="Dalin E."/>
            <person name="Tice H."/>
            <person name="Pitluck S."/>
            <person name="Chertkov O."/>
            <person name="Brettin T."/>
            <person name="Bruce D."/>
            <person name="Han C."/>
            <person name="Schmutz J."/>
            <person name="Larimer F."/>
            <person name="Land M.L."/>
            <person name="Hauser L."/>
            <person name="Kyrpides N."/>
            <person name="Mikhailova N."/>
            <person name="Ye Q."/>
            <person name="Zhou J."/>
            <person name="Richardson P."/>
            <person name="Fields M.W."/>
        </authorList>
    </citation>
    <scope>NUCLEOTIDE SEQUENCE [LARGE SCALE GENOMIC DNA]</scope>
    <source>
        <strain evidence="3">QYMF</strain>
    </source>
</reference>
<feature type="domain" description="HTH cro/C1-type" evidence="1">
    <location>
        <begin position="32"/>
        <end position="89"/>
    </location>
</feature>
<dbReference type="KEGG" id="amt:Amet_2388"/>
<gene>
    <name evidence="2" type="ordered locus">Amet_2388</name>
</gene>
<protein>
    <recommendedName>
        <fullName evidence="1">HTH cro/C1-type domain-containing protein</fullName>
    </recommendedName>
</protein>
<dbReference type="EMBL" id="CP000724">
    <property type="protein sequence ID" value="ABR48542.1"/>
    <property type="molecule type" value="Genomic_DNA"/>
</dbReference>
<name>A6TQS4_ALKMQ</name>
<proteinExistence type="predicted"/>
<dbReference type="InterPro" id="IPR010982">
    <property type="entry name" value="Lambda_DNA-bd_dom_sf"/>
</dbReference>
<dbReference type="STRING" id="293826.Amet_2388"/>
<dbReference type="AlphaFoldDB" id="A6TQS4"/>
<dbReference type="HOGENOM" id="CLU_2340617_0_0_9"/>
<dbReference type="PROSITE" id="PS50943">
    <property type="entry name" value="HTH_CROC1"/>
    <property type="match status" value="1"/>
</dbReference>
<evidence type="ECO:0000313" key="2">
    <source>
        <dbReference type="EMBL" id="ABR48542.1"/>
    </source>
</evidence>
<sequence length="97" mass="11621">MHANNEYAILYINNIVYKQTRGDLMKVNMQALQTLINEKQWTIYKLSQVMGLDYSYVYRVFNEQSRPGYKFIEKLLNMCNKLGLDPNDYIFFTHHCL</sequence>
<dbReference type="InterPro" id="IPR001387">
    <property type="entry name" value="Cro/C1-type_HTH"/>
</dbReference>